<accession>A0A143QIL5</accession>
<dbReference type="EMBL" id="CP015220">
    <property type="protein sequence ID" value="AMY22784.1"/>
    <property type="molecule type" value="Genomic_DNA"/>
</dbReference>
<dbReference type="AlphaFoldDB" id="A0A143QIL5"/>
<dbReference type="GO" id="GO:0003700">
    <property type="term" value="F:DNA-binding transcription factor activity"/>
    <property type="evidence" value="ECO:0007669"/>
    <property type="project" value="InterPro"/>
</dbReference>
<sequence>MFLLGSVDCFSKVSDQTPTLTPVPDRKNATATHAGVLRPDQLAQYVDLVRLPCAASLEPWVENYWQLRWDLPSGTSYRSSTLPHPACTLSVEHGWTRAGVTEPVVVTGVLTHRFDVELAESGWVFGVKFRPGGYASFTGTVARTLRDVPVSPPTPFRLETVAALTQLDAQHDADHCRTVVDAVLAPYAHDVEPEYGIVLKVIGTMLGDRTLIRVGQVEDRCGIGTRRLQRLFERYVGATPKWVLGRYRIHDALSDLDNGYSGSLAELAARYGWFDQAHFTREFTELVGVSPGTYQL</sequence>
<dbReference type="InterPro" id="IPR009057">
    <property type="entry name" value="Homeodomain-like_sf"/>
</dbReference>
<dbReference type="Pfam" id="PF12833">
    <property type="entry name" value="HTH_18"/>
    <property type="match status" value="1"/>
</dbReference>
<evidence type="ECO:0000256" key="1">
    <source>
        <dbReference type="ARBA" id="ARBA00023015"/>
    </source>
</evidence>
<dbReference type="InterPro" id="IPR046532">
    <property type="entry name" value="DUF6597"/>
</dbReference>
<dbReference type="SUPFAM" id="SSF46689">
    <property type="entry name" value="Homeodomain-like"/>
    <property type="match status" value="1"/>
</dbReference>
<evidence type="ECO:0000256" key="2">
    <source>
        <dbReference type="ARBA" id="ARBA00023125"/>
    </source>
</evidence>
<reference evidence="6" key="2">
    <citation type="submission" date="2016-04" db="EMBL/GenBank/DDBJ databases">
        <title>Complete Genome and Plasmid Sequences for Rhodococcus fascians D188 and Draft Sequences for Rhodococcus spp. Isolates PBTS 1 and PBTS 2.</title>
        <authorList>
            <person name="Stamer R."/>
            <person name="Vereecke D."/>
            <person name="Zhang Y."/>
            <person name="Schilkey F."/>
            <person name="Devitt N."/>
            <person name="Randall J."/>
        </authorList>
    </citation>
    <scope>NUCLEOTIDE SEQUENCE [LARGE SCALE GENOMIC DNA]</scope>
    <source>
        <strain evidence="6">PBTS2</strain>
    </source>
</reference>
<dbReference type="Gene3D" id="1.10.10.60">
    <property type="entry name" value="Homeodomain-like"/>
    <property type="match status" value="1"/>
</dbReference>
<dbReference type="GO" id="GO:0043565">
    <property type="term" value="F:sequence-specific DNA binding"/>
    <property type="evidence" value="ECO:0007669"/>
    <property type="project" value="InterPro"/>
</dbReference>
<evidence type="ECO:0000313" key="5">
    <source>
        <dbReference type="EMBL" id="AMY22784.1"/>
    </source>
</evidence>
<protein>
    <recommendedName>
        <fullName evidence="4">HTH araC/xylS-type domain-containing protein</fullName>
    </recommendedName>
</protein>
<dbReference type="SMART" id="SM00342">
    <property type="entry name" value="HTH_ARAC"/>
    <property type="match status" value="1"/>
</dbReference>
<proteinExistence type="predicted"/>
<dbReference type="InterPro" id="IPR050204">
    <property type="entry name" value="AraC_XylS_family_regulators"/>
</dbReference>
<organism evidence="5 6">
    <name type="scientific">Rhodococcoides fascians</name>
    <name type="common">Rhodococcus fascians</name>
    <dbReference type="NCBI Taxonomy" id="1828"/>
    <lineage>
        <taxon>Bacteria</taxon>
        <taxon>Bacillati</taxon>
        <taxon>Actinomycetota</taxon>
        <taxon>Actinomycetes</taxon>
        <taxon>Mycobacteriales</taxon>
        <taxon>Nocardiaceae</taxon>
        <taxon>Rhodococcoides</taxon>
    </lineage>
</organism>
<reference evidence="5 6" key="1">
    <citation type="journal article" date="2016" name="Genome Announc.">
        <title>Complete Genome and Plasmid Sequences for Rhodococcus fascians D188 and Draft Sequences for Rhodococcus Isolates PBTS 1 and PBTS 2.</title>
        <authorList>
            <person name="Stamler R.A."/>
            <person name="Vereecke D."/>
            <person name="Zhang Y."/>
            <person name="Schilkey F."/>
            <person name="Devitt N."/>
            <person name="Randall J.J."/>
        </authorList>
    </citation>
    <scope>NUCLEOTIDE SEQUENCE [LARGE SCALE GENOMIC DNA]</scope>
    <source>
        <strain evidence="5 6">PBTS2</strain>
    </source>
</reference>
<dbReference type="Proteomes" id="UP000076038">
    <property type="component" value="Chromosome"/>
</dbReference>
<keyword evidence="3" id="KW-0804">Transcription</keyword>
<dbReference type="InterPro" id="IPR018060">
    <property type="entry name" value="HTH_AraC"/>
</dbReference>
<feature type="domain" description="HTH araC/xylS-type" evidence="4">
    <location>
        <begin position="196"/>
        <end position="296"/>
    </location>
</feature>
<evidence type="ECO:0000256" key="3">
    <source>
        <dbReference type="ARBA" id="ARBA00023163"/>
    </source>
</evidence>
<gene>
    <name evidence="5" type="ORF">A3Q41_01476</name>
</gene>
<dbReference type="Pfam" id="PF20240">
    <property type="entry name" value="DUF6597"/>
    <property type="match status" value="1"/>
</dbReference>
<dbReference type="PATRIC" id="fig|1653479.3.peg.1496"/>
<evidence type="ECO:0000313" key="6">
    <source>
        <dbReference type="Proteomes" id="UP000076038"/>
    </source>
</evidence>
<dbReference type="KEGG" id="rhs:A3Q41_01476"/>
<name>A0A143QIL5_RHOFA</name>
<keyword evidence="2" id="KW-0238">DNA-binding</keyword>
<evidence type="ECO:0000259" key="4">
    <source>
        <dbReference type="PROSITE" id="PS01124"/>
    </source>
</evidence>
<keyword evidence="1" id="KW-0805">Transcription regulation</keyword>
<dbReference type="PANTHER" id="PTHR46796">
    <property type="entry name" value="HTH-TYPE TRANSCRIPTIONAL ACTIVATOR RHAS-RELATED"/>
    <property type="match status" value="1"/>
</dbReference>
<keyword evidence="6" id="KW-1185">Reference proteome</keyword>
<dbReference type="PROSITE" id="PS01124">
    <property type="entry name" value="HTH_ARAC_FAMILY_2"/>
    <property type="match status" value="1"/>
</dbReference>